<dbReference type="EMBL" id="JAHCMY010000017">
    <property type="protein sequence ID" value="MBS9525695.1"/>
    <property type="molecule type" value="Genomic_DNA"/>
</dbReference>
<reference evidence="2 3" key="1">
    <citation type="submission" date="2021-05" db="EMBL/GenBank/DDBJ databases">
        <authorList>
            <person name="Zhang Z.D."/>
            <person name="Osman G."/>
        </authorList>
    </citation>
    <scope>NUCLEOTIDE SEQUENCE [LARGE SCALE GENOMIC DNA]</scope>
    <source>
        <strain evidence="2 3">KCTC 32217</strain>
    </source>
</reference>
<evidence type="ECO:0000313" key="2">
    <source>
        <dbReference type="EMBL" id="MBS9525695.1"/>
    </source>
</evidence>
<evidence type="ECO:0000259" key="1">
    <source>
        <dbReference type="Pfam" id="PF26337"/>
    </source>
</evidence>
<dbReference type="AlphaFoldDB" id="A0AAP2G5M8"/>
<dbReference type="Pfam" id="PF26337">
    <property type="entry name" value="Gtf3_C"/>
    <property type="match status" value="1"/>
</dbReference>
<evidence type="ECO:0000313" key="3">
    <source>
        <dbReference type="Proteomes" id="UP001319104"/>
    </source>
</evidence>
<proteinExistence type="predicted"/>
<dbReference type="SUPFAM" id="SSF53756">
    <property type="entry name" value="UDP-Glycosyltransferase/glycogen phosphorylase"/>
    <property type="match status" value="1"/>
</dbReference>
<sequence length="355" mass="41879">MSRLIFHVPFSIDTKRFSASQIRPLKMIEAFKDIGYEVFLISGSQKERNLLLRELEGEINKGVKFDFFYSESSTMPQMLTDKSHIPTFPLLEYKIFRLVKKNSIPIGLFYRDMHWKFDQYRNETGFFKRSMAIFFYKLDLVFYNYFVDVIFLPSLLMKSYLPGYLHNKKIEALPPGHSIIYSEERTLSEPIKCMYVGGIKPPLYDLQMFSSFKYPLNIVCRIDEWEIMKDIYKWDENENINLYHSSGLELNNIYKNNDIFLLIWKPNLYLSFAMPMKIFEAIGNHIPIITNEGTLVSQFVKDNGIGWVIKSADELPVLLKEIKLTYSDKIKNLKSISKLHHWSNRAEKVKNCLKN</sequence>
<dbReference type="Proteomes" id="UP001319104">
    <property type="component" value="Unassembled WGS sequence"/>
</dbReference>
<accession>A0AAP2G5M8</accession>
<dbReference type="RefSeq" id="WP_213946555.1">
    <property type="nucleotide sequence ID" value="NZ_JAHCMY010000017.1"/>
</dbReference>
<dbReference type="InterPro" id="IPR058592">
    <property type="entry name" value="Gtf3_C"/>
</dbReference>
<keyword evidence="3" id="KW-1185">Reference proteome</keyword>
<comment type="caution">
    <text evidence="2">The sequence shown here is derived from an EMBL/GenBank/DDBJ whole genome shotgun (WGS) entry which is preliminary data.</text>
</comment>
<dbReference type="Gene3D" id="3.40.50.2000">
    <property type="entry name" value="Glycogen Phosphorylase B"/>
    <property type="match status" value="1"/>
</dbReference>
<protein>
    <submittedName>
        <fullName evidence="2">Glycosyltransferase</fullName>
    </submittedName>
</protein>
<organism evidence="2 3">
    <name type="scientific">Litoribacter ruber</name>
    <dbReference type="NCBI Taxonomy" id="702568"/>
    <lineage>
        <taxon>Bacteria</taxon>
        <taxon>Pseudomonadati</taxon>
        <taxon>Bacteroidota</taxon>
        <taxon>Cytophagia</taxon>
        <taxon>Cytophagales</taxon>
        <taxon>Cyclobacteriaceae</taxon>
        <taxon>Litoribacter</taxon>
    </lineage>
</organism>
<feature type="domain" description="Glucosyltransferase 3-like C-terminal" evidence="1">
    <location>
        <begin position="264"/>
        <end position="338"/>
    </location>
</feature>
<name>A0AAP2G5M8_9BACT</name>
<gene>
    <name evidence="2" type="ORF">KI659_16875</name>
</gene>